<dbReference type="EMBL" id="FR799556">
    <property type="protein sequence ID" value="CBZ23152.1"/>
    <property type="molecule type" value="Genomic_DNA"/>
</dbReference>
<dbReference type="KEGG" id="lmi:LMXM_03_0180"/>
<feature type="region of interest" description="Disordered" evidence="1">
    <location>
        <begin position="470"/>
        <end position="515"/>
    </location>
</feature>
<organism evidence="3 4">
    <name type="scientific">Leishmania mexicana (strain MHOM/GT/2001/U1103)</name>
    <dbReference type="NCBI Taxonomy" id="929439"/>
    <lineage>
        <taxon>Eukaryota</taxon>
        <taxon>Discoba</taxon>
        <taxon>Euglenozoa</taxon>
        <taxon>Kinetoplastea</taxon>
        <taxon>Metakinetoplastina</taxon>
        <taxon>Trypanosomatida</taxon>
        <taxon>Trypanosomatidae</taxon>
        <taxon>Leishmaniinae</taxon>
        <taxon>Leishmania</taxon>
    </lineage>
</organism>
<name>E9AJQ3_LEIMU</name>
<feature type="region of interest" description="Disordered" evidence="1">
    <location>
        <begin position="113"/>
        <end position="132"/>
    </location>
</feature>
<dbReference type="VEuPathDB" id="TriTrypDB:LmxM.03.0180"/>
<dbReference type="Pfam" id="PF13878">
    <property type="entry name" value="zf-C2H2_3"/>
    <property type="match status" value="1"/>
</dbReference>
<gene>
    <name evidence="3" type="ORF">LMXM_03_0180</name>
</gene>
<dbReference type="PhylomeDB" id="E9AJQ3"/>
<feature type="compositionally biased region" description="Low complexity" evidence="1">
    <location>
        <begin position="29"/>
        <end position="40"/>
    </location>
</feature>
<protein>
    <recommendedName>
        <fullName evidence="2">N-acetyltransferase ESCO zinc-finger domain-containing protein</fullName>
    </recommendedName>
</protein>
<feature type="compositionally biased region" description="Low complexity" evidence="1">
    <location>
        <begin position="182"/>
        <end position="193"/>
    </location>
</feature>
<sequence length="515" mass="53744">MLLGELLFGADGRRSADLSFPRCPPPAAPSASLDIAAPASGAKRPRLRRSRPPQHLTQTTLDLGRAEPTIATCCPLCRMLYTAENDEDAALHRRFCREARLRRRGCGPYDVPSSFTGASRSQRARTETAASPLASLSRPAAVAVRMLEELSGASLGCSSSPLLASTTATGRRGGPRRRESGARGVAKATYTTTGTPNTAADATVSLCTCVLRPLSPSSSSPHLSSPMAVFRISYNACGVTDSKGDCTALRLLELLGFTPVVLRAAAEGAAAPQTASSSVLCETVSVVPTVRDSAASTVHVVCVVDTLLRLLLCAVVGESRRREQDPELCVERRADGATVCSTRRHFTHGDVAGLWVLSPAELSAAQKAWEKSTAAPFASTRQMLESLFGTRTGGGASSSARSAAADVTEKAHERCQQATGVAIHALAEYLVYGSSLCPSRQLSYSQAALAAAECLGSGFMEQSLAVASSCCPAGATPTPREDMAEPQPLYTHGDGDDGGSDSDDVNEDVNGVSGE</sequence>
<dbReference type="OMA" id="CVERRAD"/>
<evidence type="ECO:0000259" key="2">
    <source>
        <dbReference type="Pfam" id="PF13878"/>
    </source>
</evidence>
<feature type="region of interest" description="Disordered" evidence="1">
    <location>
        <begin position="18"/>
        <end position="56"/>
    </location>
</feature>
<feature type="region of interest" description="Disordered" evidence="1">
    <location>
        <begin position="164"/>
        <end position="193"/>
    </location>
</feature>
<evidence type="ECO:0000256" key="1">
    <source>
        <dbReference type="SAM" id="MobiDB-lite"/>
    </source>
</evidence>
<accession>E9AJQ3</accession>
<reference evidence="3 4" key="1">
    <citation type="journal article" date="2011" name="Genome Res.">
        <title>Chromosome and gene copy number variation allow major structural change between species and strains of Leishmania.</title>
        <authorList>
            <person name="Rogers M.B."/>
            <person name="Hilley J.D."/>
            <person name="Dickens N.J."/>
            <person name="Wilkes J."/>
            <person name="Bates P.A."/>
            <person name="Depledge D.P."/>
            <person name="Harris D."/>
            <person name="Her Y."/>
            <person name="Herzyk P."/>
            <person name="Imamura H."/>
            <person name="Otto T.D."/>
            <person name="Sanders M."/>
            <person name="Seeger K."/>
            <person name="Dujardin J.C."/>
            <person name="Berriman M."/>
            <person name="Smith D.F."/>
            <person name="Hertz-Fowler C."/>
            <person name="Mottram J.C."/>
        </authorList>
    </citation>
    <scope>NUCLEOTIDE SEQUENCE [LARGE SCALE GENOMIC DNA]</scope>
    <source>
        <strain evidence="3 4">MHOM/GT/2001/U1103</strain>
    </source>
</reference>
<dbReference type="OrthoDB" id="267539at2759"/>
<evidence type="ECO:0000313" key="4">
    <source>
        <dbReference type="Proteomes" id="UP000007259"/>
    </source>
</evidence>
<dbReference type="RefSeq" id="XP_003871689.1">
    <property type="nucleotide sequence ID" value="XM_003871640.1"/>
</dbReference>
<feature type="domain" description="N-acetyltransferase ESCO zinc-finger" evidence="2">
    <location>
        <begin position="58"/>
        <end position="97"/>
    </location>
</feature>
<feature type="compositionally biased region" description="Acidic residues" evidence="1">
    <location>
        <begin position="496"/>
        <end position="507"/>
    </location>
</feature>
<proteinExistence type="predicted"/>
<dbReference type="Proteomes" id="UP000007259">
    <property type="component" value="Chromosome 3"/>
</dbReference>
<evidence type="ECO:0000313" key="3">
    <source>
        <dbReference type="EMBL" id="CBZ23152.1"/>
    </source>
</evidence>
<feature type="compositionally biased region" description="Basic residues" evidence="1">
    <location>
        <begin position="43"/>
        <end position="52"/>
    </location>
</feature>
<dbReference type="GeneID" id="13452811"/>
<dbReference type="AlphaFoldDB" id="E9AJQ3"/>
<keyword evidence="4" id="KW-1185">Reference proteome</keyword>
<dbReference type="InterPro" id="IPR028005">
    <property type="entry name" value="AcTrfase_ESCO_Znf_dom"/>
</dbReference>